<evidence type="ECO:0000313" key="3">
    <source>
        <dbReference type="Proteomes" id="UP001143981"/>
    </source>
</evidence>
<comment type="caution">
    <text evidence="2">The sequence shown here is derived from an EMBL/GenBank/DDBJ whole genome shotgun (WGS) entry which is preliminary data.</text>
</comment>
<sequence length="192" mass="20951">MSLHRRPGPPVLRPLRSLLRDGHRRRPSAALPTPPDDVFPDGGLFLDLRRVAEMSRAPREDMGAVSPSDSYPQMTLAEKVREVNYALVHHWGRFLAGAVISELVDHATAQAPHAPRAISAMDLPTNFCISPADELLCPSDDPMRVIVVVSAAGHIVDTGIFDLDGPLFYRGCVVDNHYMSTPLPPQALPSPP</sequence>
<organism evidence="2 3">
    <name type="scientific">Coemansia biformis</name>
    <dbReference type="NCBI Taxonomy" id="1286918"/>
    <lineage>
        <taxon>Eukaryota</taxon>
        <taxon>Fungi</taxon>
        <taxon>Fungi incertae sedis</taxon>
        <taxon>Zoopagomycota</taxon>
        <taxon>Kickxellomycotina</taxon>
        <taxon>Kickxellomycetes</taxon>
        <taxon>Kickxellales</taxon>
        <taxon>Kickxellaceae</taxon>
        <taxon>Coemansia</taxon>
    </lineage>
</organism>
<accession>A0A9W7Y933</accession>
<dbReference type="OrthoDB" id="5512916at2759"/>
<keyword evidence="3" id="KW-1185">Reference proteome</keyword>
<protein>
    <submittedName>
        <fullName evidence="2">Uncharacterized protein</fullName>
    </submittedName>
</protein>
<name>A0A9W7Y933_9FUNG</name>
<dbReference type="Proteomes" id="UP001143981">
    <property type="component" value="Unassembled WGS sequence"/>
</dbReference>
<reference evidence="2" key="1">
    <citation type="submission" date="2022-07" db="EMBL/GenBank/DDBJ databases">
        <title>Phylogenomic reconstructions and comparative analyses of Kickxellomycotina fungi.</title>
        <authorList>
            <person name="Reynolds N.K."/>
            <person name="Stajich J.E."/>
            <person name="Barry K."/>
            <person name="Grigoriev I.V."/>
            <person name="Crous P."/>
            <person name="Smith M.E."/>
        </authorList>
    </citation>
    <scope>NUCLEOTIDE SEQUENCE</scope>
    <source>
        <strain evidence="2">BCRC 34381</strain>
    </source>
</reference>
<feature type="region of interest" description="Disordered" evidence="1">
    <location>
        <begin position="1"/>
        <end position="38"/>
    </location>
</feature>
<dbReference type="EMBL" id="JANBOI010000217">
    <property type="protein sequence ID" value="KAJ1732536.1"/>
    <property type="molecule type" value="Genomic_DNA"/>
</dbReference>
<gene>
    <name evidence="2" type="ORF">LPJ61_001994</name>
</gene>
<dbReference type="AlphaFoldDB" id="A0A9W7Y933"/>
<evidence type="ECO:0000313" key="2">
    <source>
        <dbReference type="EMBL" id="KAJ1732536.1"/>
    </source>
</evidence>
<evidence type="ECO:0000256" key="1">
    <source>
        <dbReference type="SAM" id="MobiDB-lite"/>
    </source>
</evidence>
<proteinExistence type="predicted"/>